<sequence length="66" mass="7479">MSGHLHAPRRLPRLRFAARHPVRTLRRNQRKAIRGTGFGLGQLVGIGVFAICVVGWLAYQYLSQRP</sequence>
<reference evidence="2 3" key="1">
    <citation type="submission" date="2018-01" db="EMBL/GenBank/DDBJ databases">
        <title>Complete genome sequence of Streptomyces lunaelactis MM109T, a Ferroverdin A producer isolated from cave moonmilk deposits.</title>
        <authorList>
            <person name="Naome A."/>
            <person name="Martinet L."/>
            <person name="Maciejewska M."/>
            <person name="Anderssen S."/>
            <person name="Adam D."/>
            <person name="Tenconi E."/>
            <person name="Deflandre B."/>
            <person name="Arguelles-Arias A."/>
            <person name="Calusinska M."/>
            <person name="Copieters W."/>
            <person name="Karim L."/>
            <person name="Hanikenne M."/>
            <person name="Baurain D."/>
            <person name="van Wezel G."/>
            <person name="Smargiasso N."/>
            <person name="de Pauw E."/>
            <person name="Delfosse P."/>
            <person name="Rigali S."/>
        </authorList>
    </citation>
    <scope>NUCLEOTIDE SEQUENCE [LARGE SCALE GENOMIC DNA]</scope>
    <source>
        <strain evidence="2 3">MM109</strain>
    </source>
</reference>
<dbReference type="AlphaFoldDB" id="A0A2R4SVS4"/>
<dbReference type="RefSeq" id="WP_108146649.1">
    <property type="nucleotide sequence ID" value="NZ_CP026304.1"/>
</dbReference>
<protein>
    <submittedName>
        <fullName evidence="2">Uncharacterized protein</fullName>
    </submittedName>
</protein>
<evidence type="ECO:0000313" key="2">
    <source>
        <dbReference type="EMBL" id="AVZ70954.1"/>
    </source>
</evidence>
<evidence type="ECO:0000313" key="3">
    <source>
        <dbReference type="Proteomes" id="UP000244201"/>
    </source>
</evidence>
<name>A0A2R4SVS4_9ACTN</name>
<organism evidence="2 3">
    <name type="scientific">Streptomyces lunaelactis</name>
    <dbReference type="NCBI Taxonomy" id="1535768"/>
    <lineage>
        <taxon>Bacteria</taxon>
        <taxon>Bacillati</taxon>
        <taxon>Actinomycetota</taxon>
        <taxon>Actinomycetes</taxon>
        <taxon>Kitasatosporales</taxon>
        <taxon>Streptomycetaceae</taxon>
        <taxon>Streptomyces</taxon>
    </lineage>
</organism>
<keyword evidence="1" id="KW-0472">Membrane</keyword>
<dbReference type="GeneID" id="55653760"/>
<keyword evidence="1" id="KW-1133">Transmembrane helix</keyword>
<feature type="transmembrane region" description="Helical" evidence="1">
    <location>
        <begin position="36"/>
        <end position="59"/>
    </location>
</feature>
<dbReference type="OrthoDB" id="4334617at2"/>
<dbReference type="EMBL" id="CP026304">
    <property type="protein sequence ID" value="AVZ70954.1"/>
    <property type="molecule type" value="Genomic_DNA"/>
</dbReference>
<evidence type="ECO:0000256" key="1">
    <source>
        <dbReference type="SAM" id="Phobius"/>
    </source>
</evidence>
<proteinExistence type="predicted"/>
<keyword evidence="1" id="KW-0812">Transmembrane</keyword>
<accession>A0A2R4SVS4</accession>
<dbReference type="KEGG" id="slk:SLUN_00395"/>
<keyword evidence="3" id="KW-1185">Reference proteome</keyword>
<dbReference type="Proteomes" id="UP000244201">
    <property type="component" value="Chromosome"/>
</dbReference>
<gene>
    <name evidence="2" type="ORF">SLUN_00395</name>
</gene>